<name>A0A1I7VLW1_LOALO</name>
<dbReference type="PROSITE" id="PS01248">
    <property type="entry name" value="EGF_LAM_1"/>
    <property type="match status" value="1"/>
</dbReference>
<feature type="domain" description="Kazal-like" evidence="11">
    <location>
        <begin position="219"/>
        <end position="272"/>
    </location>
</feature>
<keyword evidence="8" id="KW-0325">Glycoprotein</keyword>
<comment type="caution">
    <text evidence="9">Lacks conserved residue(s) required for the propagation of feature annotation.</text>
</comment>
<evidence type="ECO:0000256" key="9">
    <source>
        <dbReference type="PROSITE-ProRule" id="PRU00460"/>
    </source>
</evidence>
<keyword evidence="12" id="KW-1185">Reference proteome</keyword>
<comment type="subcellular location">
    <subcellularLocation>
        <location evidence="1">Secreted</location>
    </subcellularLocation>
</comment>
<sequence>MTCCNKLTSDYYKILSSYLFLHFLPQARNLTRGNAVVKRNMMGIRTIYLEVTLSVSLALNVKLDIPFKVYLPLNQRCFLSRTLGRRNECSCNRIGSYSNACDKHGQCRCLPGVGGKKCDHCVSGFWGLHLIAQGALGCQPCGCSAFGSSRFDCEQSSGRCQCKPDSYGVKCDSCGSDSILTSNGCSKKTEFHVPKDCNELRCHHGAVCVIALSGTPVCKCSKQCSLDHLGVVAEMTVCGSDNNTYGNICELQQFACIHQLDLVPSVLGICPKGVLYHHCIIMIDRFHALKFIIIVCGTDDDNNDISNDDSETQRRRGRKLDVTPILGNLCVDNTDCPIFNAYCGELNFSRLKSCKCREGFFPSKDLTYCIQG</sequence>
<dbReference type="PROSITE" id="PS50027">
    <property type="entry name" value="EGF_LAM_2"/>
    <property type="match status" value="1"/>
</dbReference>
<keyword evidence="7 9" id="KW-1015">Disulfide bond</keyword>
<dbReference type="AlphaFoldDB" id="A0A1I7VLW1"/>
<dbReference type="PANTHER" id="PTHR10913:SF45">
    <property type="entry name" value="FOLLISTATIN, ISOFORM A-RELATED"/>
    <property type="match status" value="1"/>
</dbReference>
<dbReference type="PROSITE" id="PS51465">
    <property type="entry name" value="KAZAL_2"/>
    <property type="match status" value="1"/>
</dbReference>
<organism evidence="12 13">
    <name type="scientific">Loa loa</name>
    <name type="common">Eye worm</name>
    <name type="synonym">Filaria loa</name>
    <dbReference type="NCBI Taxonomy" id="7209"/>
    <lineage>
        <taxon>Eukaryota</taxon>
        <taxon>Metazoa</taxon>
        <taxon>Ecdysozoa</taxon>
        <taxon>Nematoda</taxon>
        <taxon>Chromadorea</taxon>
        <taxon>Rhabditida</taxon>
        <taxon>Spirurina</taxon>
        <taxon>Spiruromorpha</taxon>
        <taxon>Filarioidea</taxon>
        <taxon>Onchocercidae</taxon>
        <taxon>Loa</taxon>
    </lineage>
</organism>
<keyword evidence="5" id="KW-0677">Repeat</keyword>
<keyword evidence="2" id="KW-0964">Secreted</keyword>
<keyword evidence="4" id="KW-0732">Signal</keyword>
<evidence type="ECO:0000256" key="5">
    <source>
        <dbReference type="ARBA" id="ARBA00022737"/>
    </source>
</evidence>
<accession>A0A1I7VLW1</accession>
<keyword evidence="3" id="KW-0646">Protease inhibitor</keyword>
<dbReference type="InterPro" id="IPR036058">
    <property type="entry name" value="Kazal_dom_sf"/>
</dbReference>
<evidence type="ECO:0000313" key="12">
    <source>
        <dbReference type="Proteomes" id="UP000095285"/>
    </source>
</evidence>
<dbReference type="Pfam" id="PF00053">
    <property type="entry name" value="EGF_laminin"/>
    <property type="match status" value="2"/>
</dbReference>
<keyword evidence="6" id="KW-0722">Serine protease inhibitor</keyword>
<dbReference type="SMART" id="SM00180">
    <property type="entry name" value="EGF_Lam"/>
    <property type="match status" value="2"/>
</dbReference>
<evidence type="ECO:0000256" key="2">
    <source>
        <dbReference type="ARBA" id="ARBA00022525"/>
    </source>
</evidence>
<dbReference type="Gene3D" id="2.170.300.10">
    <property type="entry name" value="Tie2 ligand-binding domain superfamily"/>
    <property type="match status" value="1"/>
</dbReference>
<reference evidence="12" key="1">
    <citation type="submission" date="2012-04" db="EMBL/GenBank/DDBJ databases">
        <title>The Genome Sequence of Loa loa.</title>
        <authorList>
            <consortium name="The Broad Institute Genome Sequencing Platform"/>
            <consortium name="Broad Institute Genome Sequencing Center for Infectious Disease"/>
            <person name="Nutman T.B."/>
            <person name="Fink D.L."/>
            <person name="Russ C."/>
            <person name="Young S."/>
            <person name="Zeng Q."/>
            <person name="Gargeya S."/>
            <person name="Alvarado L."/>
            <person name="Berlin A."/>
            <person name="Chapman S.B."/>
            <person name="Chen Z."/>
            <person name="Freedman E."/>
            <person name="Gellesch M."/>
            <person name="Goldberg J."/>
            <person name="Griggs A."/>
            <person name="Gujja S."/>
            <person name="Heilman E.R."/>
            <person name="Heiman D."/>
            <person name="Howarth C."/>
            <person name="Mehta T."/>
            <person name="Neiman D."/>
            <person name="Pearson M."/>
            <person name="Roberts A."/>
            <person name="Saif S."/>
            <person name="Shea T."/>
            <person name="Shenoy N."/>
            <person name="Sisk P."/>
            <person name="Stolte C."/>
            <person name="Sykes S."/>
            <person name="White J."/>
            <person name="Yandava C."/>
            <person name="Haas B."/>
            <person name="Henn M.R."/>
            <person name="Nusbaum C."/>
            <person name="Birren B."/>
        </authorList>
    </citation>
    <scope>NUCLEOTIDE SEQUENCE [LARGE SCALE GENOMIC DNA]</scope>
</reference>
<dbReference type="STRING" id="7209.A0A1I7VLW1"/>
<dbReference type="Proteomes" id="UP000095285">
    <property type="component" value="Unassembled WGS sequence"/>
</dbReference>
<dbReference type="GO" id="GO:0005576">
    <property type="term" value="C:extracellular region"/>
    <property type="evidence" value="ECO:0007669"/>
    <property type="project" value="UniProtKB-SubCell"/>
</dbReference>
<evidence type="ECO:0000259" key="10">
    <source>
        <dbReference type="PROSITE" id="PS50027"/>
    </source>
</evidence>
<dbReference type="CDD" id="cd00055">
    <property type="entry name" value="EGF_Lam"/>
    <property type="match status" value="2"/>
</dbReference>
<dbReference type="Gene3D" id="3.30.60.30">
    <property type="match status" value="1"/>
</dbReference>
<proteinExistence type="predicted"/>
<dbReference type="Pfam" id="PF07648">
    <property type="entry name" value="Kazal_2"/>
    <property type="match status" value="1"/>
</dbReference>
<evidence type="ECO:0000256" key="6">
    <source>
        <dbReference type="ARBA" id="ARBA00022900"/>
    </source>
</evidence>
<dbReference type="SUPFAM" id="SSF100895">
    <property type="entry name" value="Kazal-type serine protease inhibitors"/>
    <property type="match status" value="1"/>
</dbReference>
<feature type="disulfide bond" evidence="9">
    <location>
        <begin position="89"/>
        <end position="101"/>
    </location>
</feature>
<evidence type="ECO:0000259" key="11">
    <source>
        <dbReference type="PROSITE" id="PS51465"/>
    </source>
</evidence>
<dbReference type="InterPro" id="IPR002350">
    <property type="entry name" value="Kazal_dom"/>
</dbReference>
<dbReference type="FunFam" id="2.10.25.10:FF:000094">
    <property type="entry name" value="Laminin subunit alpha-2"/>
    <property type="match status" value="1"/>
</dbReference>
<feature type="domain" description="Laminin EGF-like" evidence="10">
    <location>
        <begin position="89"/>
        <end position="140"/>
    </location>
</feature>
<evidence type="ECO:0000256" key="7">
    <source>
        <dbReference type="ARBA" id="ARBA00023157"/>
    </source>
</evidence>
<evidence type="ECO:0000313" key="13">
    <source>
        <dbReference type="WBParaSite" id="EN70_3968"/>
    </source>
</evidence>
<evidence type="ECO:0000256" key="1">
    <source>
        <dbReference type="ARBA" id="ARBA00004613"/>
    </source>
</evidence>
<evidence type="ECO:0000256" key="8">
    <source>
        <dbReference type="ARBA" id="ARBA00023180"/>
    </source>
</evidence>
<dbReference type="PANTHER" id="PTHR10913">
    <property type="entry name" value="FOLLISTATIN-RELATED"/>
    <property type="match status" value="1"/>
</dbReference>
<evidence type="ECO:0000256" key="4">
    <source>
        <dbReference type="ARBA" id="ARBA00022729"/>
    </source>
</evidence>
<dbReference type="SUPFAM" id="SSF57196">
    <property type="entry name" value="EGF/Laminin"/>
    <property type="match status" value="2"/>
</dbReference>
<dbReference type="InterPro" id="IPR002049">
    <property type="entry name" value="LE_dom"/>
</dbReference>
<keyword evidence="9" id="KW-0424">Laminin EGF-like domain</keyword>
<feature type="disulfide bond" evidence="9">
    <location>
        <begin position="109"/>
        <end position="118"/>
    </location>
</feature>
<protein>
    <submittedName>
        <fullName evidence="13">EGF-like domain-containing protein</fullName>
    </submittedName>
</protein>
<dbReference type="GO" id="GO:0030154">
    <property type="term" value="P:cell differentiation"/>
    <property type="evidence" value="ECO:0007669"/>
    <property type="project" value="TreeGrafter"/>
</dbReference>
<evidence type="ECO:0000256" key="3">
    <source>
        <dbReference type="ARBA" id="ARBA00022690"/>
    </source>
</evidence>
<dbReference type="InterPro" id="IPR050653">
    <property type="entry name" value="Prot_Inhib_GrowthFact_Antg"/>
</dbReference>
<dbReference type="WBParaSite" id="EN70_3968">
    <property type="protein sequence ID" value="EN70_3968"/>
    <property type="gene ID" value="EN70_3968"/>
</dbReference>
<reference evidence="13" key="2">
    <citation type="submission" date="2016-11" db="UniProtKB">
        <authorList>
            <consortium name="WormBaseParasite"/>
        </authorList>
    </citation>
    <scope>IDENTIFICATION</scope>
</reference>
<dbReference type="SMART" id="SM00280">
    <property type="entry name" value="KAZAL"/>
    <property type="match status" value="1"/>
</dbReference>